<feature type="region of interest" description="Disordered" evidence="1">
    <location>
        <begin position="59"/>
        <end position="118"/>
    </location>
</feature>
<organism evidence="2 3">
    <name type="scientific">Rhamnella rubrinervis</name>
    <dbReference type="NCBI Taxonomy" id="2594499"/>
    <lineage>
        <taxon>Eukaryota</taxon>
        <taxon>Viridiplantae</taxon>
        <taxon>Streptophyta</taxon>
        <taxon>Embryophyta</taxon>
        <taxon>Tracheophyta</taxon>
        <taxon>Spermatophyta</taxon>
        <taxon>Magnoliopsida</taxon>
        <taxon>eudicotyledons</taxon>
        <taxon>Gunneridae</taxon>
        <taxon>Pentapetalae</taxon>
        <taxon>rosids</taxon>
        <taxon>fabids</taxon>
        <taxon>Rosales</taxon>
        <taxon>Rhamnaceae</taxon>
        <taxon>rhamnoid group</taxon>
        <taxon>Rhamneae</taxon>
        <taxon>Rhamnella</taxon>
    </lineage>
</organism>
<dbReference type="AlphaFoldDB" id="A0A8K0HH21"/>
<sequence length="279" mass="31537">MELELDTPHTQKPSNIDDGDDHHHHRYHPNVDTSRPFRSVKEAVAIFGQRILVLHHHHDDHAHQHPIAPSPQPQPLPLEAPTTPTTSSTASGAKDGHDGEEEAMEDDTPTRRRLERLESELDDTKLELKLLKEKENETQVALASLNAQLHLNMSKLAQSEAAAAAKDYHHQQDIINIRRNNDYYLVRSSSMHNNISNNNTINPTTSSATLAQILSLDGDYFGSNKKSDYSKFTRTEKNTKKIKPIIPLVSDLFSFKKGSSATDHLHNPRRLYASSQFYH</sequence>
<gene>
    <name evidence="2" type="ORF">FNV43_RR03059</name>
</gene>
<accession>A0A8K0HH21</accession>
<dbReference type="EMBL" id="VOIH02000002">
    <property type="protein sequence ID" value="KAF3452626.1"/>
    <property type="molecule type" value="Genomic_DNA"/>
</dbReference>
<feature type="compositionally biased region" description="Low complexity" evidence="1">
    <location>
        <begin position="79"/>
        <end position="91"/>
    </location>
</feature>
<keyword evidence="3" id="KW-1185">Reference proteome</keyword>
<comment type="caution">
    <text evidence="2">The sequence shown here is derived from an EMBL/GenBank/DDBJ whole genome shotgun (WGS) entry which is preliminary data.</text>
</comment>
<feature type="compositionally biased region" description="Pro residues" evidence="1">
    <location>
        <begin position="68"/>
        <end position="78"/>
    </location>
</feature>
<feature type="compositionally biased region" description="Acidic residues" evidence="1">
    <location>
        <begin position="98"/>
        <end position="107"/>
    </location>
</feature>
<feature type="compositionally biased region" description="Basic and acidic residues" evidence="1">
    <location>
        <begin position="108"/>
        <end position="118"/>
    </location>
</feature>
<dbReference type="Proteomes" id="UP000796880">
    <property type="component" value="Unassembled WGS sequence"/>
</dbReference>
<evidence type="ECO:0000313" key="2">
    <source>
        <dbReference type="EMBL" id="KAF3452626.1"/>
    </source>
</evidence>
<proteinExistence type="predicted"/>
<name>A0A8K0HH21_9ROSA</name>
<evidence type="ECO:0000256" key="1">
    <source>
        <dbReference type="SAM" id="MobiDB-lite"/>
    </source>
</evidence>
<reference evidence="2" key="1">
    <citation type="submission" date="2020-03" db="EMBL/GenBank/DDBJ databases">
        <title>A high-quality chromosome-level genome assembly of a woody plant with both climbing and erect habits, Rhamnella rubrinervis.</title>
        <authorList>
            <person name="Lu Z."/>
            <person name="Yang Y."/>
            <person name="Zhu X."/>
            <person name="Sun Y."/>
        </authorList>
    </citation>
    <scope>NUCLEOTIDE SEQUENCE</scope>
    <source>
        <strain evidence="2">BYM</strain>
        <tissue evidence="2">Leaf</tissue>
    </source>
</reference>
<dbReference type="OrthoDB" id="685187at2759"/>
<feature type="region of interest" description="Disordered" evidence="1">
    <location>
        <begin position="1"/>
        <end position="36"/>
    </location>
</feature>
<protein>
    <submittedName>
        <fullName evidence="2">Uncharacterized protein</fullName>
    </submittedName>
</protein>
<evidence type="ECO:0000313" key="3">
    <source>
        <dbReference type="Proteomes" id="UP000796880"/>
    </source>
</evidence>